<sequence>MAHDFFPRSQNDGAFRYSLLDHSRRRPGPSRHQYGVLAYEPAITLRVKTRCVSPLTPRHNLASLENWPDSPSRHGRSLVMPLPPAGSNRVQTGWCSLSELARGARVPTVRPVWGRELLDARSPPRPSFAHREYDQLVVPDATSPLRLDGHEQVRRYCFFFGPGEVAAIRAYLPLHLQTSSTTFEILTAFLWKCRTMALAHNAEEEMRLICIVSAHGGGNNKTGSTRLMRIPRGYYGNAFAFPRAMHESRGLRREAGEEGQGPG</sequence>
<protein>
    <submittedName>
        <fullName evidence="3">Uncharacterized protein</fullName>
    </submittedName>
</protein>
<gene>
    <name evidence="3" type="primary">ga25331</name>
    <name evidence="3" type="ORF">PR202_ga25331</name>
</gene>
<dbReference type="PANTHER" id="PTHR31147">
    <property type="entry name" value="ACYL TRANSFERASE 4"/>
    <property type="match status" value="1"/>
</dbReference>
<dbReference type="Pfam" id="PF02458">
    <property type="entry name" value="Transferase"/>
    <property type="match status" value="1"/>
</dbReference>
<reference evidence="3" key="1">
    <citation type="journal article" date="2018" name="DNA Res.">
        <title>Multiple hybrid de novo genome assembly of finger millet, an orphan allotetraploid crop.</title>
        <authorList>
            <person name="Hatakeyama M."/>
            <person name="Aluri S."/>
            <person name="Balachadran M.T."/>
            <person name="Sivarajan S.R."/>
            <person name="Patrignani A."/>
            <person name="Gruter S."/>
            <person name="Poveda L."/>
            <person name="Shimizu-Inatsugi R."/>
            <person name="Baeten J."/>
            <person name="Francoijs K.J."/>
            <person name="Nataraja K.N."/>
            <person name="Reddy Y.A.N."/>
            <person name="Phadnis S."/>
            <person name="Ravikumar R.L."/>
            <person name="Schlapbach R."/>
            <person name="Sreeman S.M."/>
            <person name="Shimizu K.K."/>
        </authorList>
    </citation>
    <scope>NUCLEOTIDE SEQUENCE</scope>
</reference>
<accession>A0AAV5DBY4</accession>
<evidence type="ECO:0000313" key="3">
    <source>
        <dbReference type="EMBL" id="GJN07495.1"/>
    </source>
</evidence>
<evidence type="ECO:0000313" key="4">
    <source>
        <dbReference type="Proteomes" id="UP001054889"/>
    </source>
</evidence>
<comment type="similarity">
    <text evidence="1">Belongs to the plant acyltransferase family.</text>
</comment>
<proteinExistence type="inferred from homology"/>
<dbReference type="InterPro" id="IPR050898">
    <property type="entry name" value="Plant_acyltransferase"/>
</dbReference>
<dbReference type="Proteomes" id="UP001054889">
    <property type="component" value="Unassembled WGS sequence"/>
</dbReference>
<evidence type="ECO:0000256" key="1">
    <source>
        <dbReference type="ARBA" id="ARBA00009861"/>
    </source>
</evidence>
<dbReference type="GO" id="GO:0016747">
    <property type="term" value="F:acyltransferase activity, transferring groups other than amino-acyl groups"/>
    <property type="evidence" value="ECO:0007669"/>
    <property type="project" value="UniProtKB-ARBA"/>
</dbReference>
<dbReference type="InterPro" id="IPR023213">
    <property type="entry name" value="CAT-like_dom_sf"/>
</dbReference>
<keyword evidence="2" id="KW-0808">Transferase</keyword>
<evidence type="ECO:0000256" key="2">
    <source>
        <dbReference type="ARBA" id="ARBA00022679"/>
    </source>
</evidence>
<name>A0AAV5DBY4_ELECO</name>
<dbReference type="PANTHER" id="PTHR31147:SF66">
    <property type="entry name" value="OS05G0315700 PROTEIN"/>
    <property type="match status" value="1"/>
</dbReference>
<organism evidence="3 4">
    <name type="scientific">Eleusine coracana subsp. coracana</name>
    <dbReference type="NCBI Taxonomy" id="191504"/>
    <lineage>
        <taxon>Eukaryota</taxon>
        <taxon>Viridiplantae</taxon>
        <taxon>Streptophyta</taxon>
        <taxon>Embryophyta</taxon>
        <taxon>Tracheophyta</taxon>
        <taxon>Spermatophyta</taxon>
        <taxon>Magnoliopsida</taxon>
        <taxon>Liliopsida</taxon>
        <taxon>Poales</taxon>
        <taxon>Poaceae</taxon>
        <taxon>PACMAD clade</taxon>
        <taxon>Chloridoideae</taxon>
        <taxon>Cynodonteae</taxon>
        <taxon>Eleusininae</taxon>
        <taxon>Eleusine</taxon>
    </lineage>
</organism>
<dbReference type="EMBL" id="BQKI01000014">
    <property type="protein sequence ID" value="GJN07495.1"/>
    <property type="molecule type" value="Genomic_DNA"/>
</dbReference>
<dbReference type="Gene3D" id="3.30.559.10">
    <property type="entry name" value="Chloramphenicol acetyltransferase-like domain"/>
    <property type="match status" value="2"/>
</dbReference>
<comment type="caution">
    <text evidence="3">The sequence shown here is derived from an EMBL/GenBank/DDBJ whole genome shotgun (WGS) entry which is preliminary data.</text>
</comment>
<reference evidence="3" key="2">
    <citation type="submission" date="2021-12" db="EMBL/GenBank/DDBJ databases">
        <title>Resequencing data analysis of finger millet.</title>
        <authorList>
            <person name="Hatakeyama M."/>
            <person name="Aluri S."/>
            <person name="Balachadran M.T."/>
            <person name="Sivarajan S.R."/>
            <person name="Poveda L."/>
            <person name="Shimizu-Inatsugi R."/>
            <person name="Schlapbach R."/>
            <person name="Sreeman S.M."/>
            <person name="Shimizu K.K."/>
        </authorList>
    </citation>
    <scope>NUCLEOTIDE SEQUENCE</scope>
</reference>
<dbReference type="AlphaFoldDB" id="A0AAV5DBY4"/>
<keyword evidence="4" id="KW-1185">Reference proteome</keyword>